<dbReference type="GO" id="GO:0016226">
    <property type="term" value="P:iron-sulfur cluster assembly"/>
    <property type="evidence" value="ECO:0007669"/>
    <property type="project" value="InterPro"/>
</dbReference>
<accession>A0A2S6NK76</accession>
<dbReference type="Proteomes" id="UP000239724">
    <property type="component" value="Unassembled WGS sequence"/>
</dbReference>
<dbReference type="InterPro" id="IPR034904">
    <property type="entry name" value="FSCA_dom_sf"/>
</dbReference>
<dbReference type="GO" id="GO:0005506">
    <property type="term" value="F:iron ion binding"/>
    <property type="evidence" value="ECO:0007669"/>
    <property type="project" value="InterPro"/>
</dbReference>
<proteinExistence type="predicted"/>
<keyword evidence="3" id="KW-1185">Reference proteome</keyword>
<dbReference type="InterPro" id="IPR001075">
    <property type="entry name" value="NIF_FeS_clus_asmbl_NifU_C"/>
</dbReference>
<gene>
    <name evidence="2" type="ORF">CCS01_07665</name>
</gene>
<name>A0A2S6NK76_RHOGL</name>
<comment type="caution">
    <text evidence="2">The sequence shown here is derived from an EMBL/GenBank/DDBJ whole genome shotgun (WGS) entry which is preliminary data.</text>
</comment>
<dbReference type="AlphaFoldDB" id="A0A2S6NK76"/>
<evidence type="ECO:0000313" key="3">
    <source>
        <dbReference type="Proteomes" id="UP000239724"/>
    </source>
</evidence>
<dbReference type="GO" id="GO:0051536">
    <property type="term" value="F:iron-sulfur cluster binding"/>
    <property type="evidence" value="ECO:0007669"/>
    <property type="project" value="InterPro"/>
</dbReference>
<sequence length="58" mass="6513">MPSNRTVATWNWWRWRGIAVRVRLSGRCTTCSSAGQTLGGIRRRLMQVLDGPVMVVPA</sequence>
<evidence type="ECO:0000259" key="1">
    <source>
        <dbReference type="Pfam" id="PF01106"/>
    </source>
</evidence>
<feature type="domain" description="NIF system FeS cluster assembly NifU C-terminal" evidence="1">
    <location>
        <begin position="19"/>
        <end position="55"/>
    </location>
</feature>
<evidence type="ECO:0000313" key="2">
    <source>
        <dbReference type="EMBL" id="PPQ35357.1"/>
    </source>
</evidence>
<organism evidence="2 3">
    <name type="scientific">Rhodopila globiformis</name>
    <name type="common">Rhodopseudomonas globiformis</name>
    <dbReference type="NCBI Taxonomy" id="1071"/>
    <lineage>
        <taxon>Bacteria</taxon>
        <taxon>Pseudomonadati</taxon>
        <taxon>Pseudomonadota</taxon>
        <taxon>Alphaproteobacteria</taxon>
        <taxon>Acetobacterales</taxon>
        <taxon>Acetobacteraceae</taxon>
        <taxon>Rhodopila</taxon>
    </lineage>
</organism>
<dbReference type="Pfam" id="PF01106">
    <property type="entry name" value="NifU"/>
    <property type="match status" value="1"/>
</dbReference>
<protein>
    <recommendedName>
        <fullName evidence="1">NIF system FeS cluster assembly NifU C-terminal domain-containing protein</fullName>
    </recommendedName>
</protein>
<dbReference type="Gene3D" id="3.30.300.130">
    <property type="entry name" value="Fe-S cluster assembly (FSCA)"/>
    <property type="match status" value="1"/>
</dbReference>
<reference evidence="2 3" key="1">
    <citation type="journal article" date="2018" name="Arch. Microbiol.">
        <title>New insights into the metabolic potential of the phototrophic purple bacterium Rhodopila globiformis DSM 161(T) from its draft genome sequence and evidence for a vanadium-dependent nitrogenase.</title>
        <authorList>
            <person name="Imhoff J.F."/>
            <person name="Rahn T."/>
            <person name="Kunzel S."/>
            <person name="Neulinger S.C."/>
        </authorList>
    </citation>
    <scope>NUCLEOTIDE SEQUENCE [LARGE SCALE GENOMIC DNA]</scope>
    <source>
        <strain evidence="2 3">DSM 161</strain>
    </source>
</reference>
<dbReference type="EMBL" id="NHRY01000074">
    <property type="protein sequence ID" value="PPQ35357.1"/>
    <property type="molecule type" value="Genomic_DNA"/>
</dbReference>
<dbReference type="SUPFAM" id="SSF117916">
    <property type="entry name" value="Fe-S cluster assembly (FSCA) domain-like"/>
    <property type="match status" value="1"/>
</dbReference>